<dbReference type="PANTHER" id="PTHR30576">
    <property type="entry name" value="COLANIC BIOSYNTHESIS UDP-GLUCOSE LIPID CARRIER TRANSFERASE"/>
    <property type="match status" value="1"/>
</dbReference>
<dbReference type="Pfam" id="PF13727">
    <property type="entry name" value="CoA_binding_3"/>
    <property type="match status" value="1"/>
</dbReference>
<feature type="transmembrane region" description="Helical" evidence="8">
    <location>
        <begin position="193"/>
        <end position="213"/>
    </location>
</feature>
<dbReference type="Pfam" id="PF02397">
    <property type="entry name" value="Bac_transf"/>
    <property type="match status" value="1"/>
</dbReference>
<keyword evidence="5 8" id="KW-1133">Transmembrane helix</keyword>
<dbReference type="AlphaFoldDB" id="A0A087E390"/>
<keyword evidence="3 10" id="KW-0808">Transferase</keyword>
<dbReference type="RefSeq" id="WP_029576909.1">
    <property type="nucleotide sequence ID" value="NZ_JGZT01000007.1"/>
</dbReference>
<dbReference type="InterPro" id="IPR003362">
    <property type="entry name" value="Bact_transf"/>
</dbReference>
<comment type="caution">
    <text evidence="10">The sequence shown here is derived from an EMBL/GenBank/DDBJ whole genome shotgun (WGS) entry which is preliminary data.</text>
</comment>
<dbReference type="OrthoDB" id="9808602at2"/>
<evidence type="ECO:0000313" key="11">
    <source>
        <dbReference type="Proteomes" id="UP000029003"/>
    </source>
</evidence>
<evidence type="ECO:0000313" key="10">
    <source>
        <dbReference type="EMBL" id="KFJ02241.1"/>
    </source>
</evidence>
<evidence type="ECO:0000256" key="6">
    <source>
        <dbReference type="ARBA" id="ARBA00023136"/>
    </source>
</evidence>
<evidence type="ECO:0000256" key="8">
    <source>
        <dbReference type="SAM" id="Phobius"/>
    </source>
</evidence>
<dbReference type="InterPro" id="IPR017475">
    <property type="entry name" value="EPS_sugar_tfrase"/>
</dbReference>
<dbReference type="Proteomes" id="UP000029003">
    <property type="component" value="Unassembled WGS sequence"/>
</dbReference>
<evidence type="ECO:0000256" key="5">
    <source>
        <dbReference type="ARBA" id="ARBA00022989"/>
    </source>
</evidence>
<organism evidence="10 11">
    <name type="scientific">Bifidobacterium thermacidophilum subsp. thermacidophilum</name>
    <dbReference type="NCBI Taxonomy" id="79262"/>
    <lineage>
        <taxon>Bacteria</taxon>
        <taxon>Bacillati</taxon>
        <taxon>Actinomycetota</taxon>
        <taxon>Actinomycetes</taxon>
        <taxon>Bifidobacteriales</taxon>
        <taxon>Bifidobacteriaceae</taxon>
        <taxon>Bifidobacterium</taxon>
    </lineage>
</organism>
<reference evidence="10 11" key="1">
    <citation type="submission" date="2014-03" db="EMBL/GenBank/DDBJ databases">
        <title>Genomics of Bifidobacteria.</title>
        <authorList>
            <person name="Ventura M."/>
            <person name="Milani C."/>
            <person name="Lugli G.A."/>
        </authorList>
    </citation>
    <scope>NUCLEOTIDE SEQUENCE [LARGE SCALE GENOMIC DNA]</scope>
    <source>
        <strain evidence="10 11">LMG 21395</strain>
    </source>
</reference>
<dbReference type="GO" id="GO:0047360">
    <property type="term" value="F:undecaprenyl-phosphate galactose phosphotransferase activity"/>
    <property type="evidence" value="ECO:0007669"/>
    <property type="project" value="UniProtKB-EC"/>
</dbReference>
<accession>A0A087E390</accession>
<feature type="transmembrane region" description="Helical" evidence="8">
    <location>
        <begin position="91"/>
        <end position="113"/>
    </location>
</feature>
<comment type="similarity">
    <text evidence="2">Belongs to the bacterial sugar transferase family.</text>
</comment>
<sequence length="575" mass="63997">MPAREGSATAVQSPDRLQQDIPAPPAQQGTPRVASSGTRQQPRAAKHETTGRNHETSFFDGSYFAPDEQGIFHRTGNGDPPLGVSVPRWRYMYNATLIALDTVMILIACSLVFLFNHHGYQSLLANRGQIDGVTGFLVIVCVSNLICLNICRSYERHTMGEGYGLYTKLINSQLLNFVMLCSATYIFKLDIPRSFVFLVPIITLALLIIERWLMRLSLHRNRRNGEYNYPTVIVGSPEGIRETIANLGANNPLGYKPIAICPIASTRKTDNADSPQHLVSVPFEPASDLERRLRILPLNSHLPQAAKRLNAQTVLITDVLTRDSETMRTLSLAVESMGIELALTTKVADIGGGELRFRNNPTTPVLTAKLPQYTVATRVIKRLFDIVLSTIATIVLSPLMIWAAIMVKKEDGGPVLYSQQRIGIYGKPFTMYKFRSMRTDADAVKAKLAKERRIEDRFIFKLKDDPRITKIGHVIRKTSIDELPQLFNVLKGDMSLVGPRPPLPEEVARYDSLYSTRLLVKPGITGPWQISGRSDLSKEQSEVIDVSYVQDWSITGDIAILFKTVSAVLKGTGSY</sequence>
<dbReference type="EMBL" id="JGZT01000007">
    <property type="protein sequence ID" value="KFJ02241.1"/>
    <property type="molecule type" value="Genomic_DNA"/>
</dbReference>
<evidence type="ECO:0000256" key="1">
    <source>
        <dbReference type="ARBA" id="ARBA00004141"/>
    </source>
</evidence>
<evidence type="ECO:0000259" key="9">
    <source>
        <dbReference type="Pfam" id="PF02397"/>
    </source>
</evidence>
<feature type="transmembrane region" description="Helical" evidence="8">
    <location>
        <begin position="163"/>
        <end position="187"/>
    </location>
</feature>
<dbReference type="PANTHER" id="PTHR30576:SF10">
    <property type="entry name" value="SLL5057 PROTEIN"/>
    <property type="match status" value="1"/>
</dbReference>
<feature type="domain" description="Bacterial sugar transferase" evidence="9">
    <location>
        <begin position="381"/>
        <end position="570"/>
    </location>
</feature>
<evidence type="ECO:0000256" key="7">
    <source>
        <dbReference type="SAM" id="MobiDB-lite"/>
    </source>
</evidence>
<keyword evidence="6 8" id="KW-0472">Membrane</keyword>
<feature type="region of interest" description="Disordered" evidence="7">
    <location>
        <begin position="1"/>
        <end position="59"/>
    </location>
</feature>
<name>A0A087E390_9BIFI</name>
<protein>
    <submittedName>
        <fullName evidence="10">Undecaprenyl-phosphate galactosephosphotransferase</fullName>
        <ecNumber evidence="10">2.7.8.6</ecNumber>
    </submittedName>
</protein>
<comment type="subcellular location">
    <subcellularLocation>
        <location evidence="1">Membrane</location>
        <topology evidence="1">Multi-pass membrane protein</topology>
    </subcellularLocation>
</comment>
<dbReference type="NCBIfam" id="TIGR03025">
    <property type="entry name" value="EPS_sugtrans"/>
    <property type="match status" value="1"/>
</dbReference>
<feature type="compositionally biased region" description="Basic and acidic residues" evidence="7">
    <location>
        <begin position="45"/>
        <end position="57"/>
    </location>
</feature>
<evidence type="ECO:0000256" key="2">
    <source>
        <dbReference type="ARBA" id="ARBA00006464"/>
    </source>
</evidence>
<feature type="transmembrane region" description="Helical" evidence="8">
    <location>
        <begin position="133"/>
        <end position="151"/>
    </location>
</feature>
<feature type="transmembrane region" description="Helical" evidence="8">
    <location>
        <begin position="383"/>
        <end position="405"/>
    </location>
</feature>
<proteinExistence type="inferred from homology"/>
<dbReference type="EC" id="2.7.8.6" evidence="10"/>
<gene>
    <name evidence="10" type="ORF">THER5_0417</name>
</gene>
<evidence type="ECO:0000256" key="4">
    <source>
        <dbReference type="ARBA" id="ARBA00022692"/>
    </source>
</evidence>
<keyword evidence="4 8" id="KW-0812">Transmembrane</keyword>
<dbReference type="GO" id="GO:0016020">
    <property type="term" value="C:membrane"/>
    <property type="evidence" value="ECO:0007669"/>
    <property type="project" value="UniProtKB-SubCell"/>
</dbReference>
<evidence type="ECO:0000256" key="3">
    <source>
        <dbReference type="ARBA" id="ARBA00022679"/>
    </source>
</evidence>
<feature type="compositionally biased region" description="Polar residues" evidence="7">
    <location>
        <begin position="27"/>
        <end position="41"/>
    </location>
</feature>